<dbReference type="HOGENOM" id="CLU_024197_0_0_10"/>
<reference evidence="1 2" key="1">
    <citation type="submission" date="2011-08" db="EMBL/GenBank/DDBJ databases">
        <title>The Genome Sequence of Alistipes indistinctus YIT 12060.</title>
        <authorList>
            <consortium name="The Broad Institute Genome Sequencing Platform"/>
            <person name="Earl A."/>
            <person name="Ward D."/>
            <person name="Feldgarden M."/>
            <person name="Gevers D."/>
            <person name="Morotomi M."/>
            <person name="Young S.K."/>
            <person name="Zeng Q."/>
            <person name="Gargeya S."/>
            <person name="Fitzgerald M."/>
            <person name="Haas B."/>
            <person name="Abouelleil A."/>
            <person name="Alvarado L."/>
            <person name="Arachchi H.M."/>
            <person name="Berlin A."/>
            <person name="Brown A."/>
            <person name="Chapman S.B."/>
            <person name="Chen Z."/>
            <person name="Dunbar C."/>
            <person name="Freedman E."/>
            <person name="Gearin G."/>
            <person name="Gellesch M."/>
            <person name="Goldberg J."/>
            <person name="Griggs A."/>
            <person name="Gujja S."/>
            <person name="Heiman D."/>
            <person name="Howarth C."/>
            <person name="Larson L."/>
            <person name="Lui A."/>
            <person name="MacDonald P.J.P."/>
            <person name="Montmayeur A."/>
            <person name="Murphy C."/>
            <person name="Neiman D."/>
            <person name="Pearson M."/>
            <person name="Priest M."/>
            <person name="Roberts A."/>
            <person name="Saif S."/>
            <person name="Shea T."/>
            <person name="Shenoy N."/>
            <person name="Sisk P."/>
            <person name="Stolte C."/>
            <person name="Sykes S."/>
            <person name="Wortman J."/>
            <person name="Nusbaum C."/>
            <person name="Birren B."/>
        </authorList>
    </citation>
    <scope>NUCLEOTIDE SEQUENCE [LARGE SCALE GENOMIC DNA]</scope>
    <source>
        <strain evidence="1 2">YIT 12060</strain>
    </source>
</reference>
<dbReference type="PATRIC" id="fig|742725.3.peg.1124"/>
<evidence type="ECO:0000313" key="1">
    <source>
        <dbReference type="EMBL" id="EHB92859.1"/>
    </source>
</evidence>
<dbReference type="STRING" id="742725.HMPREF9450_01063"/>
<sequence length="714" mass="80604">MFCSFNFKFSGRKHLVWLAAVSLVAASCGKGESGKIDRRAVVERHRVVTDSTNRVSPAQVGNGDFAFGVDVTGLQTFVPFNTMSNWSWHSFPLPDGVKVEDYTGVLVDTYGKKIPYNLFDPGKPEISQWLAENPHRFNLGRIGLQMTKADGSAVKADDLTETHQEIDLWKGIIYSSFKLDGEKVEVTTACAPDQDAIGVTVKSPLVKQGRIGVFFDFPYPHTKQFQTYLGDYHAYDKHRSVLEAEGKQSAEIVRTMDSTEYYTALRWTTPATFGQDTPSGSPHRFLLQPTGGDKLSFTCAFSPEKMAADKLPTANQVDKASTKAWEAFWKSGAAIDLSGSTDPRWKELERRIVLSQYVMRVNEAGVLPPQESGLVNNGWYGRFHFEMIWWHGVHYGLWNRWNLFDKSLHVFPDFLPTSIQRAEGMGRGGAKWPKCTADFDREWPCGAHAYLIWQQPHPIYFAEMDYRLHPTQETLDKWKDVVFASAQYMADYAHYDSAGDRYVLGPPVVIVSENTDALKTVNPIFELGYWRYGLRTAQQWRERLGLPREQQWDDVLGKLAPLPVQDSVYVTYEGIPDMWTKYTFEHPALTGVLGMLPGDGVDTTTFRRTLDKVNREWQSDKIWGWDFPMMAMGAARSGNPELALDMLLHSSKQFQFDEHGLATGGPWPYFPSNGGLLTAVAMMAEGWDGSQGEAPGFPKDGTWVVKYENFVPMQ</sequence>
<dbReference type="eggNOG" id="COG1554">
    <property type="taxonomic scope" value="Bacteria"/>
</dbReference>
<name>G5H7M0_9BACT</name>
<accession>G5H7M0</accession>
<organism evidence="1 2">
    <name type="scientific">Alistipes indistinctus YIT 12060</name>
    <dbReference type="NCBI Taxonomy" id="742725"/>
    <lineage>
        <taxon>Bacteria</taxon>
        <taxon>Pseudomonadati</taxon>
        <taxon>Bacteroidota</taxon>
        <taxon>Bacteroidia</taxon>
        <taxon>Bacteroidales</taxon>
        <taxon>Rikenellaceae</taxon>
        <taxon>Alistipes</taxon>
    </lineage>
</organism>
<keyword evidence="2" id="KW-1185">Reference proteome</keyword>
<dbReference type="GeneID" id="92815915"/>
<dbReference type="EMBL" id="ADLD01000009">
    <property type="protein sequence ID" value="EHB92859.1"/>
    <property type="molecule type" value="Genomic_DNA"/>
</dbReference>
<dbReference type="Gene3D" id="1.50.10.10">
    <property type="match status" value="1"/>
</dbReference>
<dbReference type="Proteomes" id="UP000006008">
    <property type="component" value="Unassembled WGS sequence"/>
</dbReference>
<dbReference type="InterPro" id="IPR012341">
    <property type="entry name" value="6hp_glycosidase-like_sf"/>
</dbReference>
<dbReference type="InterPro" id="IPR008928">
    <property type="entry name" value="6-hairpin_glycosidase_sf"/>
</dbReference>
<dbReference type="SUPFAM" id="SSF48208">
    <property type="entry name" value="Six-hairpin glycosidases"/>
    <property type="match status" value="1"/>
</dbReference>
<proteinExistence type="predicted"/>
<evidence type="ECO:0000313" key="2">
    <source>
        <dbReference type="Proteomes" id="UP000006008"/>
    </source>
</evidence>
<dbReference type="GO" id="GO:0005975">
    <property type="term" value="P:carbohydrate metabolic process"/>
    <property type="evidence" value="ECO:0007669"/>
    <property type="project" value="InterPro"/>
</dbReference>
<evidence type="ECO:0008006" key="3">
    <source>
        <dbReference type="Google" id="ProtNLM"/>
    </source>
</evidence>
<protein>
    <recommendedName>
        <fullName evidence="3">Glycosyl hydrolase family 95 N-terminal domain-containing protein</fullName>
    </recommendedName>
</protein>
<comment type="caution">
    <text evidence="1">The sequence shown here is derived from an EMBL/GenBank/DDBJ whole genome shotgun (WGS) entry which is preliminary data.</text>
</comment>
<gene>
    <name evidence="1" type="ORF">HMPREF9450_01063</name>
</gene>
<dbReference type="RefSeq" id="WP_009133869.1">
    <property type="nucleotide sequence ID" value="NZ_CP102250.1"/>
</dbReference>
<dbReference type="AlphaFoldDB" id="G5H7M0"/>